<evidence type="ECO:0000256" key="5">
    <source>
        <dbReference type="ARBA" id="ARBA00022741"/>
    </source>
</evidence>
<dbReference type="InterPro" id="IPR027417">
    <property type="entry name" value="P-loop_NTPase"/>
</dbReference>
<keyword evidence="7" id="KW-1133">Transmembrane helix</keyword>
<keyword evidence="9" id="KW-0472">Membrane</keyword>
<organism evidence="11 12">
    <name type="scientific">Tetraparma gracilis</name>
    <dbReference type="NCBI Taxonomy" id="2962635"/>
    <lineage>
        <taxon>Eukaryota</taxon>
        <taxon>Sar</taxon>
        <taxon>Stramenopiles</taxon>
        <taxon>Ochrophyta</taxon>
        <taxon>Bolidophyceae</taxon>
        <taxon>Parmales</taxon>
        <taxon>Triparmaceae</taxon>
        <taxon>Tetraparma</taxon>
    </lineage>
</organism>
<comment type="caution">
    <text evidence="11">The sequence shown here is derived from an EMBL/GenBank/DDBJ whole genome shotgun (WGS) entry which is preliminary data.</text>
</comment>
<keyword evidence="5" id="KW-0547">Nucleotide-binding</keyword>
<evidence type="ECO:0000256" key="7">
    <source>
        <dbReference type="ARBA" id="ARBA00022989"/>
    </source>
</evidence>
<name>A0ABQ6NBE9_9STRA</name>
<comment type="subcellular location">
    <subcellularLocation>
        <location evidence="1">Endoplasmic reticulum membrane</location>
        <topology evidence="1">Single-pass membrane protein</topology>
    </subcellularLocation>
</comment>
<accession>A0ABQ6NBE9</accession>
<evidence type="ECO:0000256" key="4">
    <source>
        <dbReference type="ARBA" id="ARBA00022692"/>
    </source>
</evidence>
<evidence type="ECO:0000256" key="9">
    <source>
        <dbReference type="ARBA" id="ARBA00023136"/>
    </source>
</evidence>
<evidence type="ECO:0000256" key="2">
    <source>
        <dbReference type="ARBA" id="ARBA00005619"/>
    </source>
</evidence>
<keyword evidence="12" id="KW-1185">Reference proteome</keyword>
<evidence type="ECO:0000256" key="8">
    <source>
        <dbReference type="ARBA" id="ARBA00023134"/>
    </source>
</evidence>
<gene>
    <name evidence="11" type="ORF">TeGR_g10003</name>
</gene>
<reference evidence="11 12" key="1">
    <citation type="journal article" date="2023" name="Commun. Biol.">
        <title>Genome analysis of Parmales, the sister group of diatoms, reveals the evolutionary specialization of diatoms from phago-mixotrophs to photoautotrophs.</title>
        <authorList>
            <person name="Ban H."/>
            <person name="Sato S."/>
            <person name="Yoshikawa S."/>
            <person name="Yamada K."/>
            <person name="Nakamura Y."/>
            <person name="Ichinomiya M."/>
            <person name="Sato N."/>
            <person name="Blanc-Mathieu R."/>
            <person name="Endo H."/>
            <person name="Kuwata A."/>
            <person name="Ogata H."/>
        </authorList>
    </citation>
    <scope>NUCLEOTIDE SEQUENCE [LARGE SCALE GENOMIC DNA]</scope>
</reference>
<dbReference type="Pfam" id="PF09439">
    <property type="entry name" value="SRPRB"/>
    <property type="match status" value="1"/>
</dbReference>
<sequence>MAALSIAPLLPFLPPPVVSLIKFVDGVVPFPEFSLHLILTLLALLLLSRLPSLLLSRPSPSSYAPGSAAVPAASRTTVLLLGPPSSGKTLLLHSLLSPSPAPPTLTTMSPTTRALPFGNGALITDHPGHPRLSSSVPRHLAACRLLIFTLPSNLPSALPAAARILYDALASPPFRGVEAALVLCTFAHAPLAKTPARLRTALNVELERLRKTDLTLQETGDGAPEREAVRIGGRAMDVERDAGVEVTFVAGDLKGDGKGKVEAWIRGKLAE</sequence>
<keyword evidence="6" id="KW-0256">Endoplasmic reticulum</keyword>
<evidence type="ECO:0000256" key="10">
    <source>
        <dbReference type="ARBA" id="ARBA00023170"/>
    </source>
</evidence>
<evidence type="ECO:0000313" key="12">
    <source>
        <dbReference type="Proteomes" id="UP001165060"/>
    </source>
</evidence>
<evidence type="ECO:0000256" key="3">
    <source>
        <dbReference type="ARBA" id="ARBA00020256"/>
    </source>
</evidence>
<proteinExistence type="inferred from homology"/>
<comment type="similarity">
    <text evidence="2">Belongs to the SRP receptor beta subunit family.</text>
</comment>
<dbReference type="Gene3D" id="3.40.50.300">
    <property type="entry name" value="P-loop containing nucleotide triphosphate hydrolases"/>
    <property type="match status" value="1"/>
</dbReference>
<protein>
    <recommendedName>
        <fullName evidence="3">Signal recognition particle receptor subunit beta</fullName>
    </recommendedName>
</protein>
<evidence type="ECO:0000256" key="1">
    <source>
        <dbReference type="ARBA" id="ARBA00004389"/>
    </source>
</evidence>
<dbReference type="Proteomes" id="UP001165060">
    <property type="component" value="Unassembled WGS sequence"/>
</dbReference>
<evidence type="ECO:0000256" key="6">
    <source>
        <dbReference type="ARBA" id="ARBA00022824"/>
    </source>
</evidence>
<keyword evidence="4" id="KW-0812">Transmembrane</keyword>
<dbReference type="SUPFAM" id="SSF52540">
    <property type="entry name" value="P-loop containing nucleoside triphosphate hydrolases"/>
    <property type="match status" value="1"/>
</dbReference>
<keyword evidence="8" id="KW-0342">GTP-binding</keyword>
<keyword evidence="10" id="KW-0675">Receptor</keyword>
<evidence type="ECO:0000313" key="11">
    <source>
        <dbReference type="EMBL" id="GMI52333.1"/>
    </source>
</evidence>
<dbReference type="EMBL" id="BRYB01006220">
    <property type="protein sequence ID" value="GMI52333.1"/>
    <property type="molecule type" value="Genomic_DNA"/>
</dbReference>
<dbReference type="InterPro" id="IPR019009">
    <property type="entry name" value="SRP_receptor_beta_su"/>
</dbReference>